<keyword evidence="2" id="KW-1185">Reference proteome</keyword>
<dbReference type="Proteomes" id="UP000001194">
    <property type="component" value="Unassembled WGS sequence"/>
</dbReference>
<reference evidence="1 2" key="1">
    <citation type="journal article" date="2008" name="Nature">
        <title>The genome of Laccaria bicolor provides insights into mycorrhizal symbiosis.</title>
        <authorList>
            <person name="Martin F."/>
            <person name="Aerts A."/>
            <person name="Ahren D."/>
            <person name="Brun A."/>
            <person name="Danchin E.G.J."/>
            <person name="Duchaussoy F."/>
            <person name="Gibon J."/>
            <person name="Kohler A."/>
            <person name="Lindquist E."/>
            <person name="Pereda V."/>
            <person name="Salamov A."/>
            <person name="Shapiro H.J."/>
            <person name="Wuyts J."/>
            <person name="Blaudez D."/>
            <person name="Buee M."/>
            <person name="Brokstein P."/>
            <person name="Canbaeck B."/>
            <person name="Cohen D."/>
            <person name="Courty P.E."/>
            <person name="Coutinho P.M."/>
            <person name="Delaruelle C."/>
            <person name="Detter J.C."/>
            <person name="Deveau A."/>
            <person name="DiFazio S."/>
            <person name="Duplessis S."/>
            <person name="Fraissinet-Tachet L."/>
            <person name="Lucic E."/>
            <person name="Frey-Klett P."/>
            <person name="Fourrey C."/>
            <person name="Feussner I."/>
            <person name="Gay G."/>
            <person name="Grimwood J."/>
            <person name="Hoegger P.J."/>
            <person name="Jain P."/>
            <person name="Kilaru S."/>
            <person name="Labbe J."/>
            <person name="Lin Y.C."/>
            <person name="Legue V."/>
            <person name="Le Tacon F."/>
            <person name="Marmeisse R."/>
            <person name="Melayah D."/>
            <person name="Montanini B."/>
            <person name="Muratet M."/>
            <person name="Nehls U."/>
            <person name="Niculita-Hirzel H."/>
            <person name="Oudot-Le Secq M.P."/>
            <person name="Peter M."/>
            <person name="Quesneville H."/>
            <person name="Rajashekar B."/>
            <person name="Reich M."/>
            <person name="Rouhier N."/>
            <person name="Schmutz J."/>
            <person name="Yin T."/>
            <person name="Chalot M."/>
            <person name="Henrissat B."/>
            <person name="Kuees U."/>
            <person name="Lucas S."/>
            <person name="Van de Peer Y."/>
            <person name="Podila G.K."/>
            <person name="Polle A."/>
            <person name="Pukkila P.J."/>
            <person name="Richardson P.M."/>
            <person name="Rouze P."/>
            <person name="Sanders I.R."/>
            <person name="Stajich J.E."/>
            <person name="Tunlid A."/>
            <person name="Tuskan G."/>
            <person name="Grigoriev I.V."/>
        </authorList>
    </citation>
    <scope>NUCLEOTIDE SEQUENCE [LARGE SCALE GENOMIC DNA]</scope>
    <source>
        <strain evidence="2">S238N-H82 / ATCC MYA-4686</strain>
    </source>
</reference>
<dbReference type="OrthoDB" id="10539165at2759"/>
<dbReference type="STRING" id="486041.B0D010"/>
<dbReference type="KEGG" id="lbc:LACBIDRAFT_313428"/>
<dbReference type="InParanoid" id="B0D010"/>
<dbReference type="AlphaFoldDB" id="B0D010"/>
<proteinExistence type="predicted"/>
<protein>
    <submittedName>
        <fullName evidence="1">Predicted protein</fullName>
    </submittedName>
</protein>
<gene>
    <name evidence="1" type="ORF">LACBIDRAFT_313428</name>
</gene>
<dbReference type="HOGENOM" id="CLU_2441231_0_0_1"/>
<accession>B0D010</accession>
<sequence length="90" mass="10449">MDLYCWCLCKAEVCLGIACKDQEFILADCCFGSLDERIHELTVFLSTCRGRFDSVVAFIRECRDLFFPRLLNPCSLHPQHRRQTSISEMP</sequence>
<dbReference type="EMBL" id="DS547095">
    <property type="protein sequence ID" value="EDR11378.1"/>
    <property type="molecule type" value="Genomic_DNA"/>
</dbReference>
<dbReference type="RefSeq" id="XP_001877275.1">
    <property type="nucleotide sequence ID" value="XM_001877240.1"/>
</dbReference>
<organism evidence="2">
    <name type="scientific">Laccaria bicolor (strain S238N-H82 / ATCC MYA-4686)</name>
    <name type="common">Bicoloured deceiver</name>
    <name type="synonym">Laccaria laccata var. bicolor</name>
    <dbReference type="NCBI Taxonomy" id="486041"/>
    <lineage>
        <taxon>Eukaryota</taxon>
        <taxon>Fungi</taxon>
        <taxon>Dikarya</taxon>
        <taxon>Basidiomycota</taxon>
        <taxon>Agaricomycotina</taxon>
        <taxon>Agaricomycetes</taxon>
        <taxon>Agaricomycetidae</taxon>
        <taxon>Agaricales</taxon>
        <taxon>Agaricineae</taxon>
        <taxon>Hydnangiaceae</taxon>
        <taxon>Laccaria</taxon>
    </lineage>
</organism>
<evidence type="ECO:0000313" key="1">
    <source>
        <dbReference type="EMBL" id="EDR11378.1"/>
    </source>
</evidence>
<dbReference type="GeneID" id="6073499"/>
<evidence type="ECO:0000313" key="2">
    <source>
        <dbReference type="Proteomes" id="UP000001194"/>
    </source>
</evidence>
<name>B0D010_LACBS</name>